<organism evidence="1">
    <name type="scientific">Strongyloides stercoralis</name>
    <name type="common">Threadworm</name>
    <dbReference type="NCBI Taxonomy" id="6248"/>
    <lineage>
        <taxon>Eukaryota</taxon>
        <taxon>Metazoa</taxon>
        <taxon>Ecdysozoa</taxon>
        <taxon>Nematoda</taxon>
        <taxon>Chromadorea</taxon>
        <taxon>Rhabditida</taxon>
        <taxon>Tylenchina</taxon>
        <taxon>Panagrolaimomorpha</taxon>
        <taxon>Strongyloidoidea</taxon>
        <taxon>Strongyloididae</taxon>
        <taxon>Strongyloides</taxon>
    </lineage>
</organism>
<protein>
    <submittedName>
        <fullName evidence="1">Uncharacterized protein</fullName>
    </submittedName>
</protein>
<accession>A0A0K0DSZ0</accession>
<dbReference type="AlphaFoldDB" id="A0A0K0DSZ0"/>
<sequence>MFNFVKFTVKNSKYNKIINNNNNIIINCMCSSICNA</sequence>
<name>A0A0K0DSZ0_STRER</name>
<dbReference type="WBParaSite" id="SSTP_0000035150.1">
    <property type="protein sequence ID" value="SSTP_0000035150.1"/>
    <property type="gene ID" value="SSTP_0000035150"/>
</dbReference>
<proteinExistence type="predicted"/>
<evidence type="ECO:0000313" key="1">
    <source>
        <dbReference type="WBParaSite" id="SSTP_0000035150.1"/>
    </source>
</evidence>
<reference evidence="1" key="1">
    <citation type="submission" date="2015-08" db="UniProtKB">
        <authorList>
            <consortium name="WormBaseParasite"/>
        </authorList>
    </citation>
    <scope>IDENTIFICATION</scope>
</reference>